<evidence type="ECO:0000259" key="9">
    <source>
        <dbReference type="PROSITE" id="PS50928"/>
    </source>
</evidence>
<keyword evidence="6 8" id="KW-1133">Transmembrane helix</keyword>
<evidence type="ECO:0000256" key="8">
    <source>
        <dbReference type="RuleBase" id="RU363032"/>
    </source>
</evidence>
<evidence type="ECO:0000313" key="10">
    <source>
        <dbReference type="EMBL" id="MBB4867001.1"/>
    </source>
</evidence>
<sequence>MRSSLRNASGIALGAHLWLVYAFLYVPILVLILLSFNASGLPTAWGGASLKWYAKLLANASIQHAALNTLIVALTSTFIACVLGTLLALGVEMRSRNSGKKGSNLADTLLMAPMIIPDIVLAIALLSFFNLLKMSLGLHSIILSHVVFNIAFVCAVVRTRLKHFDYSILEASIDLGAGWFTTARRVLLPAIFPGVLAGGLLAFTLSVDEFIIAFFNSGSGSASTTLPMQIYSMIRFGVTPEINALATLVMLVSFTALFASQRLNKVPKAHD</sequence>
<dbReference type="Proteomes" id="UP000566995">
    <property type="component" value="Unassembled WGS sequence"/>
</dbReference>
<keyword evidence="5 8" id="KW-0812">Transmembrane</keyword>
<dbReference type="InterPro" id="IPR035906">
    <property type="entry name" value="MetI-like_sf"/>
</dbReference>
<feature type="transmembrane region" description="Helical" evidence="8">
    <location>
        <begin position="12"/>
        <end position="36"/>
    </location>
</feature>
<dbReference type="PANTHER" id="PTHR43848:SF2">
    <property type="entry name" value="PUTRESCINE TRANSPORT SYSTEM PERMEASE PROTEIN POTI"/>
    <property type="match status" value="1"/>
</dbReference>
<proteinExistence type="inferred from homology"/>
<keyword evidence="4" id="KW-1003">Cell membrane</keyword>
<feature type="transmembrane region" description="Helical" evidence="8">
    <location>
        <begin position="186"/>
        <end position="207"/>
    </location>
</feature>
<evidence type="ECO:0000256" key="1">
    <source>
        <dbReference type="ARBA" id="ARBA00004651"/>
    </source>
</evidence>
<feature type="transmembrane region" description="Helical" evidence="8">
    <location>
        <begin position="109"/>
        <end position="132"/>
    </location>
</feature>
<reference evidence="10 11" key="1">
    <citation type="submission" date="2020-08" db="EMBL/GenBank/DDBJ databases">
        <title>Functional genomics of gut bacteria from endangered species of beetles.</title>
        <authorList>
            <person name="Carlos-Shanley C."/>
        </authorList>
    </citation>
    <scope>NUCLEOTIDE SEQUENCE [LARGE SCALE GENOMIC DNA]</scope>
    <source>
        <strain evidence="10 11">S00179</strain>
    </source>
</reference>
<dbReference type="GO" id="GO:0005886">
    <property type="term" value="C:plasma membrane"/>
    <property type="evidence" value="ECO:0007669"/>
    <property type="project" value="UniProtKB-SubCell"/>
</dbReference>
<gene>
    <name evidence="10" type="ORF">HNP46_005909</name>
</gene>
<dbReference type="Pfam" id="PF00528">
    <property type="entry name" value="BPD_transp_1"/>
    <property type="match status" value="1"/>
</dbReference>
<evidence type="ECO:0000256" key="5">
    <source>
        <dbReference type="ARBA" id="ARBA00022692"/>
    </source>
</evidence>
<dbReference type="PROSITE" id="PS50928">
    <property type="entry name" value="ABC_TM1"/>
    <property type="match status" value="1"/>
</dbReference>
<evidence type="ECO:0000256" key="3">
    <source>
        <dbReference type="ARBA" id="ARBA00022448"/>
    </source>
</evidence>
<keyword evidence="3 8" id="KW-0813">Transport</keyword>
<evidence type="ECO:0000256" key="6">
    <source>
        <dbReference type="ARBA" id="ARBA00022989"/>
    </source>
</evidence>
<dbReference type="SUPFAM" id="SSF161098">
    <property type="entry name" value="MetI-like"/>
    <property type="match status" value="1"/>
</dbReference>
<feature type="transmembrane region" description="Helical" evidence="8">
    <location>
        <begin position="65"/>
        <end position="89"/>
    </location>
</feature>
<comment type="similarity">
    <text evidence="2">Belongs to the binding-protein-dependent transport system permease family. CysTW subfamily.</text>
</comment>
<feature type="transmembrane region" description="Helical" evidence="8">
    <location>
        <begin position="242"/>
        <end position="259"/>
    </location>
</feature>
<comment type="subcellular location">
    <subcellularLocation>
        <location evidence="1 8">Cell membrane</location>
        <topology evidence="1 8">Multi-pass membrane protein</topology>
    </subcellularLocation>
</comment>
<dbReference type="InterPro" id="IPR000515">
    <property type="entry name" value="MetI-like"/>
</dbReference>
<protein>
    <submittedName>
        <fullName evidence="10">Spermidine/putrescine transport system permease protein</fullName>
    </submittedName>
</protein>
<dbReference type="EMBL" id="JACHLI010000034">
    <property type="protein sequence ID" value="MBB4867001.1"/>
    <property type="molecule type" value="Genomic_DNA"/>
</dbReference>
<dbReference type="CDD" id="cd06261">
    <property type="entry name" value="TM_PBP2"/>
    <property type="match status" value="1"/>
</dbReference>
<dbReference type="RefSeq" id="WP_184596106.1">
    <property type="nucleotide sequence ID" value="NZ_JACHLI010000034.1"/>
</dbReference>
<dbReference type="Gene3D" id="1.10.3720.10">
    <property type="entry name" value="MetI-like"/>
    <property type="match status" value="1"/>
</dbReference>
<feature type="domain" description="ABC transmembrane type-1" evidence="9">
    <location>
        <begin position="66"/>
        <end position="260"/>
    </location>
</feature>
<evidence type="ECO:0000256" key="7">
    <source>
        <dbReference type="ARBA" id="ARBA00023136"/>
    </source>
</evidence>
<evidence type="ECO:0000313" key="11">
    <source>
        <dbReference type="Proteomes" id="UP000566995"/>
    </source>
</evidence>
<dbReference type="PANTHER" id="PTHR43848">
    <property type="entry name" value="PUTRESCINE TRANSPORT SYSTEM PERMEASE PROTEIN POTI"/>
    <property type="match status" value="1"/>
</dbReference>
<comment type="caution">
    <text evidence="10">The sequence shown here is derived from an EMBL/GenBank/DDBJ whole genome shotgun (WGS) entry which is preliminary data.</text>
</comment>
<keyword evidence="7 8" id="KW-0472">Membrane</keyword>
<feature type="transmembrane region" description="Helical" evidence="8">
    <location>
        <begin position="138"/>
        <end position="157"/>
    </location>
</feature>
<dbReference type="AlphaFoldDB" id="A0A7W7KQU9"/>
<dbReference type="GO" id="GO:0055085">
    <property type="term" value="P:transmembrane transport"/>
    <property type="evidence" value="ECO:0007669"/>
    <property type="project" value="InterPro"/>
</dbReference>
<evidence type="ECO:0000256" key="2">
    <source>
        <dbReference type="ARBA" id="ARBA00007069"/>
    </source>
</evidence>
<organism evidence="10 11">
    <name type="scientific">Pseudomonas nitroreducens</name>
    <dbReference type="NCBI Taxonomy" id="46680"/>
    <lineage>
        <taxon>Bacteria</taxon>
        <taxon>Pseudomonadati</taxon>
        <taxon>Pseudomonadota</taxon>
        <taxon>Gammaproteobacteria</taxon>
        <taxon>Pseudomonadales</taxon>
        <taxon>Pseudomonadaceae</taxon>
        <taxon>Pseudomonas</taxon>
    </lineage>
</organism>
<evidence type="ECO:0000256" key="4">
    <source>
        <dbReference type="ARBA" id="ARBA00022475"/>
    </source>
</evidence>
<name>A0A7W7KQU9_PSENT</name>
<accession>A0A7W7KQU9</accession>
<dbReference type="InterPro" id="IPR051789">
    <property type="entry name" value="Bact_Polyamine_Transport"/>
</dbReference>